<dbReference type="InterPro" id="IPR025749">
    <property type="entry name" value="Sphingomyelin_synth-like_dom"/>
</dbReference>
<sequence>MRFVTLSLVALNPPQGMILLEDPVNSAFYHNAVITKDLFFSGHTATMVTIFLCLEKRGDKIIALIAAFAVACLLLLQHVHYTIDVLAAPVVVYACYRLTRYLFFTEGFNQILWPYSGEKVKV</sequence>
<dbReference type="Pfam" id="PF14360">
    <property type="entry name" value="PAP2_C"/>
    <property type="match status" value="1"/>
</dbReference>
<feature type="transmembrane region" description="Helical" evidence="1">
    <location>
        <begin position="61"/>
        <end position="79"/>
    </location>
</feature>
<feature type="domain" description="Sphingomyelin synthase-like" evidence="2">
    <location>
        <begin position="37"/>
        <end position="98"/>
    </location>
</feature>
<keyword evidence="1" id="KW-1133">Transmembrane helix</keyword>
<keyword evidence="1" id="KW-0812">Transmembrane</keyword>
<name>A0A1J5PAK5_9ZZZZ</name>
<proteinExistence type="predicted"/>
<dbReference type="Gene3D" id="1.20.144.10">
    <property type="entry name" value="Phosphatidic acid phosphatase type 2/haloperoxidase"/>
    <property type="match status" value="1"/>
</dbReference>
<accession>A0A1J5PAK5</accession>
<feature type="transmembrane region" description="Helical" evidence="1">
    <location>
        <begin position="32"/>
        <end position="54"/>
    </location>
</feature>
<protein>
    <submittedName>
        <fullName evidence="3">PAP2 superfamily protein</fullName>
    </submittedName>
</protein>
<dbReference type="InterPro" id="IPR036938">
    <property type="entry name" value="PAP2/HPO_sf"/>
</dbReference>
<organism evidence="3">
    <name type="scientific">mine drainage metagenome</name>
    <dbReference type="NCBI Taxonomy" id="410659"/>
    <lineage>
        <taxon>unclassified sequences</taxon>
        <taxon>metagenomes</taxon>
        <taxon>ecological metagenomes</taxon>
    </lineage>
</organism>
<reference evidence="3" key="1">
    <citation type="submission" date="2016-10" db="EMBL/GenBank/DDBJ databases">
        <title>Sequence of Gallionella enrichment culture.</title>
        <authorList>
            <person name="Poehlein A."/>
            <person name="Muehling M."/>
            <person name="Daniel R."/>
        </authorList>
    </citation>
    <scope>NUCLEOTIDE SEQUENCE</scope>
</reference>
<comment type="caution">
    <text evidence="3">The sequence shown here is derived from an EMBL/GenBank/DDBJ whole genome shotgun (WGS) entry which is preliminary data.</text>
</comment>
<keyword evidence="1" id="KW-0472">Membrane</keyword>
<evidence type="ECO:0000313" key="3">
    <source>
        <dbReference type="EMBL" id="OIQ68657.1"/>
    </source>
</evidence>
<evidence type="ECO:0000259" key="2">
    <source>
        <dbReference type="Pfam" id="PF14360"/>
    </source>
</evidence>
<dbReference type="AlphaFoldDB" id="A0A1J5PAK5"/>
<dbReference type="EMBL" id="MLJW01005182">
    <property type="protein sequence ID" value="OIQ68657.1"/>
    <property type="molecule type" value="Genomic_DNA"/>
</dbReference>
<dbReference type="SUPFAM" id="SSF48317">
    <property type="entry name" value="Acid phosphatase/Vanadium-dependent haloperoxidase"/>
    <property type="match status" value="1"/>
</dbReference>
<evidence type="ECO:0000256" key="1">
    <source>
        <dbReference type="SAM" id="Phobius"/>
    </source>
</evidence>
<gene>
    <name evidence="3" type="ORF">GALL_497470</name>
</gene>